<dbReference type="EMBL" id="JAWJWF010000001">
    <property type="protein sequence ID" value="KAK6641063.1"/>
    <property type="molecule type" value="Genomic_DNA"/>
</dbReference>
<accession>A0ABR1BH38</accession>
<reference evidence="1 2" key="1">
    <citation type="submission" date="2023-09" db="EMBL/GenBank/DDBJ databases">
        <title>Genomes of two closely related lineages of the louse Polyplax serrata with different host specificities.</title>
        <authorList>
            <person name="Martinu J."/>
            <person name="Tarabai H."/>
            <person name="Stefka J."/>
            <person name="Hypsa V."/>
        </authorList>
    </citation>
    <scope>NUCLEOTIDE SEQUENCE [LARGE SCALE GENOMIC DNA]</scope>
    <source>
        <strain evidence="1">98ZLc_SE</strain>
    </source>
</reference>
<sequence>MKSLTKNSIVGVRPHPILTCFGSSFRSTGTSLVPCPSHRTLILLDNRHLLIGKSSGVRAKIKLADAHLGLRPFQNAAAFVPSMPFIDEDLLWSPEAETKIDNLNLNQCLETTNQQQEPPELSQSDLTGLVSSLESSLSEVDVELFNQLGCSLELDTFLTDFAGVEVKEENNNDIVPDVSSTTTSTNKPILTPQQALNELRQRNAKFNIAAANPLLAGKLNQNGISSF</sequence>
<comment type="caution">
    <text evidence="1">The sequence shown here is derived from an EMBL/GenBank/DDBJ whole genome shotgun (WGS) entry which is preliminary data.</text>
</comment>
<protein>
    <submittedName>
        <fullName evidence="1">Uncharacterized protein</fullName>
    </submittedName>
</protein>
<evidence type="ECO:0000313" key="2">
    <source>
        <dbReference type="Proteomes" id="UP001359485"/>
    </source>
</evidence>
<dbReference type="Proteomes" id="UP001359485">
    <property type="component" value="Unassembled WGS sequence"/>
</dbReference>
<organism evidence="1 2">
    <name type="scientific">Polyplax serrata</name>
    <name type="common">Common mouse louse</name>
    <dbReference type="NCBI Taxonomy" id="468196"/>
    <lineage>
        <taxon>Eukaryota</taxon>
        <taxon>Metazoa</taxon>
        <taxon>Ecdysozoa</taxon>
        <taxon>Arthropoda</taxon>
        <taxon>Hexapoda</taxon>
        <taxon>Insecta</taxon>
        <taxon>Pterygota</taxon>
        <taxon>Neoptera</taxon>
        <taxon>Paraneoptera</taxon>
        <taxon>Psocodea</taxon>
        <taxon>Troctomorpha</taxon>
        <taxon>Phthiraptera</taxon>
        <taxon>Anoplura</taxon>
        <taxon>Polyplacidae</taxon>
        <taxon>Polyplax</taxon>
    </lineage>
</organism>
<proteinExistence type="predicted"/>
<name>A0ABR1BH38_POLSC</name>
<keyword evidence="2" id="KW-1185">Reference proteome</keyword>
<gene>
    <name evidence="1" type="ORF">RUM44_012762</name>
</gene>
<evidence type="ECO:0000313" key="1">
    <source>
        <dbReference type="EMBL" id="KAK6641063.1"/>
    </source>
</evidence>